<protein>
    <recommendedName>
        <fullName evidence="3">GTP cyclohydrolase I</fullName>
        <ecNumber evidence="3">3.5.4.16</ecNumber>
    </recommendedName>
</protein>
<dbReference type="Gene3D" id="3.40.50.2020">
    <property type="match status" value="1"/>
</dbReference>
<dbReference type="NCBIfam" id="NF006826">
    <property type="entry name" value="PRK09347.1-3"/>
    <property type="match status" value="1"/>
</dbReference>
<reference evidence="6 7" key="1">
    <citation type="submission" date="2016-04" db="EMBL/GenBank/DDBJ databases">
        <title>NP1 phage genome sequence analysis.</title>
        <authorList>
            <person name="Chaudhry W.N."/>
        </authorList>
    </citation>
    <scope>NUCLEOTIDE SEQUENCE [LARGE SCALE GENOMIC DNA]</scope>
</reference>
<feature type="domain" description="GTP cyclohydrolase I" evidence="5">
    <location>
        <begin position="118"/>
        <end position="296"/>
    </location>
</feature>
<dbReference type="InterPro" id="IPR043133">
    <property type="entry name" value="GTP-CH-I_C/QueF"/>
</dbReference>
<evidence type="ECO:0000259" key="5">
    <source>
        <dbReference type="Pfam" id="PF01227"/>
    </source>
</evidence>
<keyword evidence="4 6" id="KW-0378">Hydrolase</keyword>
<dbReference type="PANTHER" id="PTHR11109">
    <property type="entry name" value="GTP CYCLOHYDROLASE I"/>
    <property type="match status" value="1"/>
</dbReference>
<evidence type="ECO:0000256" key="4">
    <source>
        <dbReference type="ARBA" id="ARBA00022801"/>
    </source>
</evidence>
<dbReference type="PROSITE" id="PS00859">
    <property type="entry name" value="GTP_CYCLOHYDROL_1_1"/>
    <property type="match status" value="1"/>
</dbReference>
<dbReference type="EC" id="3.5.4.16" evidence="3"/>
<dbReference type="GO" id="GO:0006729">
    <property type="term" value="P:tetrahydrobiopterin biosynthetic process"/>
    <property type="evidence" value="ECO:0007669"/>
    <property type="project" value="TreeGrafter"/>
</dbReference>
<dbReference type="InterPro" id="IPR020602">
    <property type="entry name" value="GTP_CycHdrlase_I_dom"/>
</dbReference>
<dbReference type="GO" id="GO:0008270">
    <property type="term" value="F:zinc ion binding"/>
    <property type="evidence" value="ECO:0007669"/>
    <property type="project" value="TreeGrafter"/>
</dbReference>
<dbReference type="FunFam" id="3.30.1130.10:FF:000001">
    <property type="entry name" value="GTP cyclohydrolase 1"/>
    <property type="match status" value="1"/>
</dbReference>
<evidence type="ECO:0000256" key="1">
    <source>
        <dbReference type="ARBA" id="ARBA00001052"/>
    </source>
</evidence>
<dbReference type="PROSITE" id="PS00860">
    <property type="entry name" value="GTP_CYCLOHYDROL_1_2"/>
    <property type="match status" value="1"/>
</dbReference>
<dbReference type="Pfam" id="PF01227">
    <property type="entry name" value="GTP_cyclohydroI"/>
    <property type="match status" value="1"/>
</dbReference>
<dbReference type="GO" id="GO:0005525">
    <property type="term" value="F:GTP binding"/>
    <property type="evidence" value="ECO:0007669"/>
    <property type="project" value="TreeGrafter"/>
</dbReference>
<evidence type="ECO:0000256" key="3">
    <source>
        <dbReference type="ARBA" id="ARBA00012715"/>
    </source>
</evidence>
<dbReference type="RefSeq" id="YP_009285847.1">
    <property type="nucleotide sequence ID" value="NC_031058.1"/>
</dbReference>
<dbReference type="PANTHER" id="PTHR11109:SF7">
    <property type="entry name" value="GTP CYCLOHYDROLASE 1"/>
    <property type="match status" value="1"/>
</dbReference>
<dbReference type="Proteomes" id="UP000202195">
    <property type="component" value="Segment"/>
</dbReference>
<dbReference type="SUPFAM" id="SSF53271">
    <property type="entry name" value="PRTase-like"/>
    <property type="match status" value="1"/>
</dbReference>
<dbReference type="OrthoDB" id="9799at10239"/>
<sequence length="297" mass="33348">MQLTLNHNDVQALAQRAAQAILAFGATIGRTLLAYPVPRGGVPVAYLLQGLAGFSITDDPEKADFFIDDLIDSGSTMEHWCDQFPDKPFFVLIDKKTDEEFKGRWIVFPWEGDAESGIEDNIRRLLQYVGDDPAREGLLETPHRVAKAWRHWCGGYGKDPKAILKVFEDGAEKHDQMVTVRDIPIYSHCEHHLAPIFGTVTISYIPNGRIVGLSKLSRLADMYARRLQVQERLTDQIADALFEHLEAKGVGVVIKARHMCMESRGICQQGHHTVTTALRGAMKDEPDTRAEFLRLAQ</sequence>
<accession>A0A172Q012</accession>
<evidence type="ECO:0000313" key="7">
    <source>
        <dbReference type="Proteomes" id="UP000202195"/>
    </source>
</evidence>
<dbReference type="NCBIfam" id="TIGR00063">
    <property type="entry name" value="folE"/>
    <property type="match status" value="1"/>
</dbReference>
<dbReference type="NCBIfam" id="NF006825">
    <property type="entry name" value="PRK09347.1-2"/>
    <property type="match status" value="1"/>
</dbReference>
<dbReference type="KEGG" id="vg:29079830"/>
<comment type="pathway">
    <text evidence="2">Cofactor biosynthesis; 7,8-dihydroneopterin triphosphate biosynthesis; 7,8-dihydroneopterin triphosphate from GTP: step 1/1.</text>
</comment>
<dbReference type="UniPathway" id="UPA00848">
    <property type="reaction ID" value="UER00151"/>
</dbReference>
<comment type="catalytic activity">
    <reaction evidence="1">
        <text>GTP + H2O = 7,8-dihydroneopterin 3'-triphosphate + formate + H(+)</text>
        <dbReference type="Rhea" id="RHEA:17473"/>
        <dbReference type="ChEBI" id="CHEBI:15377"/>
        <dbReference type="ChEBI" id="CHEBI:15378"/>
        <dbReference type="ChEBI" id="CHEBI:15740"/>
        <dbReference type="ChEBI" id="CHEBI:37565"/>
        <dbReference type="ChEBI" id="CHEBI:58462"/>
        <dbReference type="EC" id="3.5.4.16"/>
    </reaction>
</comment>
<proteinExistence type="inferred from homology"/>
<evidence type="ECO:0000256" key="2">
    <source>
        <dbReference type="ARBA" id="ARBA00005080"/>
    </source>
</evidence>
<dbReference type="Gene3D" id="3.30.1130.10">
    <property type="match status" value="1"/>
</dbReference>
<dbReference type="SUPFAM" id="SSF55620">
    <property type="entry name" value="Tetrahydrobiopterin biosynthesis enzymes-like"/>
    <property type="match status" value="1"/>
</dbReference>
<keyword evidence="7" id="KW-1185">Reference proteome</keyword>
<dbReference type="GeneID" id="29079830"/>
<dbReference type="EMBL" id="KX129925">
    <property type="protein sequence ID" value="AND74886.1"/>
    <property type="molecule type" value="Genomic_DNA"/>
</dbReference>
<evidence type="ECO:0000313" key="6">
    <source>
        <dbReference type="EMBL" id="AND74886.1"/>
    </source>
</evidence>
<dbReference type="GO" id="GO:0003934">
    <property type="term" value="F:GTP cyclohydrolase I activity"/>
    <property type="evidence" value="ECO:0007669"/>
    <property type="project" value="UniProtKB-EC"/>
</dbReference>
<dbReference type="GO" id="GO:0046654">
    <property type="term" value="P:tetrahydrofolate biosynthetic process"/>
    <property type="evidence" value="ECO:0007669"/>
    <property type="project" value="InterPro"/>
</dbReference>
<organism evidence="6 7">
    <name type="scientific">Pseudomonas phage NP1</name>
    <dbReference type="NCBI Taxonomy" id="1844477"/>
    <lineage>
        <taxon>Viruses</taxon>
        <taxon>Duplodnaviria</taxon>
        <taxon>Heunggongvirae</taxon>
        <taxon>Uroviricota</taxon>
        <taxon>Caudoviricetes</taxon>
        <taxon>Queuovirinae</taxon>
        <taxon>Nipunavirus</taxon>
        <taxon>Nipunavirus quinobequin</taxon>
        <taxon>Nipunavirus NP1</taxon>
    </lineage>
</organism>
<dbReference type="Gene3D" id="1.10.286.10">
    <property type="match status" value="1"/>
</dbReference>
<name>A0A172Q012_9CAUD</name>
<dbReference type="InterPro" id="IPR001474">
    <property type="entry name" value="GTP_CycHdrlase_I"/>
</dbReference>
<dbReference type="InterPro" id="IPR018234">
    <property type="entry name" value="GTP_CycHdrlase_I_CS"/>
</dbReference>
<dbReference type="HAMAP" id="MF_00223">
    <property type="entry name" value="FolE"/>
    <property type="match status" value="1"/>
</dbReference>
<dbReference type="InterPro" id="IPR029057">
    <property type="entry name" value="PRTase-like"/>
</dbReference>
<dbReference type="InterPro" id="IPR043134">
    <property type="entry name" value="GTP-CH-I_N"/>
</dbReference>